<dbReference type="EMBL" id="LAZR01000676">
    <property type="protein sequence ID" value="KKN60971.1"/>
    <property type="molecule type" value="Genomic_DNA"/>
</dbReference>
<gene>
    <name evidence="1" type="ORF">LCGC14_0526610</name>
</gene>
<sequence>MTTESYPAKTCDISRLVTQPKLVEATLAGKKTQQRRDGIYAYPGETFELEGILFVVTDLTRETLDDMNDERAQAEGYPDLASYKALILRMHQGMEWDLDHKVWVHWFERA</sequence>
<accession>A0A0F9UIA3</accession>
<organism evidence="1">
    <name type="scientific">marine sediment metagenome</name>
    <dbReference type="NCBI Taxonomy" id="412755"/>
    <lineage>
        <taxon>unclassified sequences</taxon>
        <taxon>metagenomes</taxon>
        <taxon>ecological metagenomes</taxon>
    </lineage>
</organism>
<protein>
    <recommendedName>
        <fullName evidence="2">ASCH domain-containing protein</fullName>
    </recommendedName>
</protein>
<proteinExistence type="predicted"/>
<dbReference type="CDD" id="cd06552">
    <property type="entry name" value="ASCH_yqfb_like"/>
    <property type="match status" value="1"/>
</dbReference>
<dbReference type="SUPFAM" id="SSF88697">
    <property type="entry name" value="PUA domain-like"/>
    <property type="match status" value="1"/>
</dbReference>
<comment type="caution">
    <text evidence="1">The sequence shown here is derived from an EMBL/GenBank/DDBJ whole genome shotgun (WGS) entry which is preliminary data.</text>
</comment>
<evidence type="ECO:0008006" key="2">
    <source>
        <dbReference type="Google" id="ProtNLM"/>
    </source>
</evidence>
<dbReference type="AlphaFoldDB" id="A0A0F9UIA3"/>
<reference evidence="1" key="1">
    <citation type="journal article" date="2015" name="Nature">
        <title>Complex archaea that bridge the gap between prokaryotes and eukaryotes.</title>
        <authorList>
            <person name="Spang A."/>
            <person name="Saw J.H."/>
            <person name="Jorgensen S.L."/>
            <person name="Zaremba-Niedzwiedzka K."/>
            <person name="Martijn J."/>
            <person name="Lind A.E."/>
            <person name="van Eijk R."/>
            <person name="Schleper C."/>
            <person name="Guy L."/>
            <person name="Ettema T.J."/>
        </authorList>
    </citation>
    <scope>NUCLEOTIDE SEQUENCE</scope>
</reference>
<dbReference type="InterPro" id="IPR015947">
    <property type="entry name" value="PUA-like_sf"/>
</dbReference>
<name>A0A0F9UIA3_9ZZZZ</name>
<evidence type="ECO:0000313" key="1">
    <source>
        <dbReference type="EMBL" id="KKN60971.1"/>
    </source>
</evidence>